<dbReference type="Proteomes" id="UP000664844">
    <property type="component" value="Unassembled WGS sequence"/>
</dbReference>
<dbReference type="RefSeq" id="WP_207086427.1">
    <property type="nucleotide sequence ID" value="NZ_JAFLQW010000046.1"/>
</dbReference>
<sequence>MTLFLASLLKSLQSVPILLSDQGILYADLRVMAAQGLLSGVMPEQDEQEVMRRAVKSGDVALDIGAHIGYHTVLLSQLVGSGGRVYAFEPNSQLLPALTRTLKGLENTSFFPYALSERSGTAVLYVPEEPSTASLVDWTHGEAGKVHNRVCEQHRLDDLIEAGVILPPDFIKCDVEGAELLVFQGACKTLNRNDAPILLFEANEKAAREFGLQVASTIEFLGSLEKPRYFFVEVQVGGTLVPVNTITSAYSNILAVPYLKKDDLGL</sequence>
<dbReference type="InterPro" id="IPR006342">
    <property type="entry name" value="FkbM_mtfrase"/>
</dbReference>
<protein>
    <submittedName>
        <fullName evidence="2">FkbM family methyltransferase</fullName>
    </submittedName>
</protein>
<evidence type="ECO:0000259" key="1">
    <source>
        <dbReference type="Pfam" id="PF05050"/>
    </source>
</evidence>
<dbReference type="PANTHER" id="PTHR34203">
    <property type="entry name" value="METHYLTRANSFERASE, FKBM FAMILY PROTEIN"/>
    <property type="match status" value="1"/>
</dbReference>
<name>A0ABS3FL79_9CYAN</name>
<keyword evidence="3" id="KW-1185">Reference proteome</keyword>
<keyword evidence="2" id="KW-0489">Methyltransferase</keyword>
<dbReference type="SUPFAM" id="SSF53335">
    <property type="entry name" value="S-adenosyl-L-methionine-dependent methyltransferases"/>
    <property type="match status" value="1"/>
</dbReference>
<evidence type="ECO:0000313" key="3">
    <source>
        <dbReference type="Proteomes" id="UP000664844"/>
    </source>
</evidence>
<dbReference type="GO" id="GO:0008168">
    <property type="term" value="F:methyltransferase activity"/>
    <property type="evidence" value="ECO:0007669"/>
    <property type="project" value="UniProtKB-KW"/>
</dbReference>
<proteinExistence type="predicted"/>
<feature type="domain" description="Methyltransferase FkbM" evidence="1">
    <location>
        <begin position="63"/>
        <end position="210"/>
    </location>
</feature>
<dbReference type="PANTHER" id="PTHR34203:SF15">
    <property type="entry name" value="SLL1173 PROTEIN"/>
    <property type="match status" value="1"/>
</dbReference>
<reference evidence="2 3" key="1">
    <citation type="submission" date="2021-03" db="EMBL/GenBank/DDBJ databases">
        <title>Metabolic Capacity of the Antarctic Cyanobacterium Phormidium pseudopriestleyi that Sustains Oxygenic Photosynthesis in the Presence of Hydrogen Sulfide.</title>
        <authorList>
            <person name="Lumian J.E."/>
            <person name="Jungblut A.D."/>
            <person name="Dillon M.L."/>
            <person name="Hawes I."/>
            <person name="Doran P.T."/>
            <person name="Mackey T.J."/>
            <person name="Dick G.J."/>
            <person name="Grettenberger C.L."/>
            <person name="Sumner D.Y."/>
        </authorList>
    </citation>
    <scope>NUCLEOTIDE SEQUENCE [LARGE SCALE GENOMIC DNA]</scope>
    <source>
        <strain evidence="2 3">FRX01</strain>
    </source>
</reference>
<keyword evidence="2" id="KW-0808">Transferase</keyword>
<dbReference type="InterPro" id="IPR052514">
    <property type="entry name" value="SAM-dependent_MTase"/>
</dbReference>
<evidence type="ECO:0000313" key="2">
    <source>
        <dbReference type="EMBL" id="MBO0347850.1"/>
    </source>
</evidence>
<dbReference type="NCBIfam" id="TIGR01444">
    <property type="entry name" value="fkbM_fam"/>
    <property type="match status" value="1"/>
</dbReference>
<organism evidence="2 3">
    <name type="scientific">Phormidium pseudopriestleyi FRX01</name>
    <dbReference type="NCBI Taxonomy" id="1759528"/>
    <lineage>
        <taxon>Bacteria</taxon>
        <taxon>Bacillati</taxon>
        <taxon>Cyanobacteriota</taxon>
        <taxon>Cyanophyceae</taxon>
        <taxon>Oscillatoriophycideae</taxon>
        <taxon>Oscillatoriales</taxon>
        <taxon>Oscillatoriaceae</taxon>
        <taxon>Phormidium</taxon>
    </lineage>
</organism>
<gene>
    <name evidence="2" type="ORF">J0895_01745</name>
</gene>
<comment type="caution">
    <text evidence="2">The sequence shown here is derived from an EMBL/GenBank/DDBJ whole genome shotgun (WGS) entry which is preliminary data.</text>
</comment>
<dbReference type="Pfam" id="PF05050">
    <property type="entry name" value="Methyltransf_21"/>
    <property type="match status" value="1"/>
</dbReference>
<dbReference type="EMBL" id="JAFLQW010000046">
    <property type="protein sequence ID" value="MBO0347850.1"/>
    <property type="molecule type" value="Genomic_DNA"/>
</dbReference>
<dbReference type="GO" id="GO:0032259">
    <property type="term" value="P:methylation"/>
    <property type="evidence" value="ECO:0007669"/>
    <property type="project" value="UniProtKB-KW"/>
</dbReference>
<dbReference type="Gene3D" id="3.40.50.150">
    <property type="entry name" value="Vaccinia Virus protein VP39"/>
    <property type="match status" value="1"/>
</dbReference>
<accession>A0ABS3FL79</accession>
<dbReference type="InterPro" id="IPR029063">
    <property type="entry name" value="SAM-dependent_MTases_sf"/>
</dbReference>